<comment type="caution">
    <text evidence="2">The sequence shown here is derived from an EMBL/GenBank/DDBJ whole genome shotgun (WGS) entry which is preliminary data.</text>
</comment>
<reference evidence="3" key="1">
    <citation type="journal article" date="2019" name="Int. J. Syst. Evol. Microbiol.">
        <title>The Global Catalogue of Microorganisms (GCM) 10K type strain sequencing project: providing services to taxonomists for standard genome sequencing and annotation.</title>
        <authorList>
            <consortium name="The Broad Institute Genomics Platform"/>
            <consortium name="The Broad Institute Genome Sequencing Center for Infectious Disease"/>
            <person name="Wu L."/>
            <person name="Ma J."/>
        </authorList>
    </citation>
    <scope>NUCLEOTIDE SEQUENCE [LARGE SCALE GENOMIC DNA]</scope>
    <source>
        <strain evidence="3">JCM 18302</strain>
    </source>
</reference>
<name>A0ABP9P4P0_9PSEU</name>
<accession>A0ABP9P4P0</accession>
<dbReference type="EMBL" id="BAABJO010000048">
    <property type="protein sequence ID" value="GAA5140564.1"/>
    <property type="molecule type" value="Genomic_DNA"/>
</dbReference>
<sequence>MKLLLVKGSVKAPERMSDVAEPTTRPGRTGAGALLLAVAVVLVAFNLCPAISPAARCRSWSR</sequence>
<evidence type="ECO:0000313" key="3">
    <source>
        <dbReference type="Proteomes" id="UP001500804"/>
    </source>
</evidence>
<keyword evidence="1" id="KW-0812">Transmembrane</keyword>
<keyword evidence="1" id="KW-1133">Transmembrane helix</keyword>
<keyword evidence="3" id="KW-1185">Reference proteome</keyword>
<keyword evidence="1" id="KW-0472">Membrane</keyword>
<feature type="transmembrane region" description="Helical" evidence="1">
    <location>
        <begin position="31"/>
        <end position="52"/>
    </location>
</feature>
<gene>
    <name evidence="2" type="ORF">GCM10023320_78380</name>
</gene>
<protein>
    <submittedName>
        <fullName evidence="2">Uncharacterized protein</fullName>
    </submittedName>
</protein>
<dbReference type="Proteomes" id="UP001500804">
    <property type="component" value="Unassembled WGS sequence"/>
</dbReference>
<evidence type="ECO:0000256" key="1">
    <source>
        <dbReference type="SAM" id="Phobius"/>
    </source>
</evidence>
<organism evidence="2 3">
    <name type="scientific">Pseudonocardia adelaidensis</name>
    <dbReference type="NCBI Taxonomy" id="648754"/>
    <lineage>
        <taxon>Bacteria</taxon>
        <taxon>Bacillati</taxon>
        <taxon>Actinomycetota</taxon>
        <taxon>Actinomycetes</taxon>
        <taxon>Pseudonocardiales</taxon>
        <taxon>Pseudonocardiaceae</taxon>
        <taxon>Pseudonocardia</taxon>
    </lineage>
</organism>
<proteinExistence type="predicted"/>
<evidence type="ECO:0000313" key="2">
    <source>
        <dbReference type="EMBL" id="GAA5140564.1"/>
    </source>
</evidence>